<evidence type="ECO:0000256" key="1">
    <source>
        <dbReference type="SAM" id="MobiDB-lite"/>
    </source>
</evidence>
<dbReference type="AlphaFoldDB" id="A0A843WT04"/>
<gene>
    <name evidence="2" type="ORF">Taro_039949</name>
</gene>
<evidence type="ECO:0000313" key="3">
    <source>
        <dbReference type="Proteomes" id="UP000652761"/>
    </source>
</evidence>
<dbReference type="Proteomes" id="UP000652761">
    <property type="component" value="Unassembled WGS sequence"/>
</dbReference>
<accession>A0A843WT04</accession>
<feature type="compositionally biased region" description="Basic and acidic residues" evidence="1">
    <location>
        <begin position="170"/>
        <end position="182"/>
    </location>
</feature>
<comment type="caution">
    <text evidence="2">The sequence shown here is derived from an EMBL/GenBank/DDBJ whole genome shotgun (WGS) entry which is preliminary data.</text>
</comment>
<evidence type="ECO:0000313" key="2">
    <source>
        <dbReference type="EMBL" id="MQM07114.1"/>
    </source>
</evidence>
<feature type="region of interest" description="Disordered" evidence="1">
    <location>
        <begin position="1"/>
        <end position="28"/>
    </location>
</feature>
<name>A0A843WT04_COLES</name>
<proteinExistence type="predicted"/>
<organism evidence="2 3">
    <name type="scientific">Colocasia esculenta</name>
    <name type="common">Wild taro</name>
    <name type="synonym">Arum esculentum</name>
    <dbReference type="NCBI Taxonomy" id="4460"/>
    <lineage>
        <taxon>Eukaryota</taxon>
        <taxon>Viridiplantae</taxon>
        <taxon>Streptophyta</taxon>
        <taxon>Embryophyta</taxon>
        <taxon>Tracheophyta</taxon>
        <taxon>Spermatophyta</taxon>
        <taxon>Magnoliopsida</taxon>
        <taxon>Liliopsida</taxon>
        <taxon>Araceae</taxon>
        <taxon>Aroideae</taxon>
        <taxon>Colocasieae</taxon>
        <taxon>Colocasia</taxon>
    </lineage>
</organism>
<dbReference type="EMBL" id="NMUH01003797">
    <property type="protein sequence ID" value="MQM07114.1"/>
    <property type="molecule type" value="Genomic_DNA"/>
</dbReference>
<sequence length="189" mass="21145">METPKPCQVLSCPPHSSRYHRNGKGNRDKRVASWKHVMTTRSRHDLIAMATHAVIRSHPTGAMPPLMSRPARRSRHQLEGRPSGCYIPRSPTHYKTHNHGEGSMVKAVKAKINLKGLPINLQVWAQEIPTGERRTNPQRGLHVATATSSSLHDDTTMLCMSRRCSAKIPPPERKWGKAKQGEGIDDQGF</sequence>
<feature type="region of interest" description="Disordered" evidence="1">
    <location>
        <begin position="168"/>
        <end position="189"/>
    </location>
</feature>
<keyword evidence="3" id="KW-1185">Reference proteome</keyword>
<reference evidence="2" key="1">
    <citation type="submission" date="2017-07" db="EMBL/GenBank/DDBJ databases">
        <title>Taro Niue Genome Assembly and Annotation.</title>
        <authorList>
            <person name="Atibalentja N."/>
            <person name="Keating K."/>
            <person name="Fields C.J."/>
        </authorList>
    </citation>
    <scope>NUCLEOTIDE SEQUENCE</scope>
    <source>
        <strain evidence="2">Niue_2</strain>
        <tissue evidence="2">Leaf</tissue>
    </source>
</reference>
<protein>
    <submittedName>
        <fullName evidence="2">Uncharacterized protein</fullName>
    </submittedName>
</protein>